<keyword evidence="1" id="KW-0812">Transmembrane</keyword>
<sequence length="149" mass="16766">MKRANFNLGFNIFIVLVIFFLVSAIIGFGGAAVVAIIIALLSDSGRYLFNRIKGKTDYELNPAEYNTETISIENGMVLFGGEANYKPIRLDEILKVSHEPTEYDYQEITFTFKDKGGFVYSLNNSADYVCKVVKEINHELFEGSTKLNN</sequence>
<proteinExistence type="predicted"/>
<dbReference type="AlphaFoldDB" id="A0A545TI13"/>
<reference evidence="2 3" key="1">
    <citation type="submission" date="2019-06" db="EMBL/GenBank/DDBJ databases">
        <title>Draft genome of Aliikangiella marina GYP-15.</title>
        <authorList>
            <person name="Wang G."/>
        </authorList>
    </citation>
    <scope>NUCLEOTIDE SEQUENCE [LARGE SCALE GENOMIC DNA]</scope>
    <source>
        <strain evidence="2 3">GYP-15</strain>
    </source>
</reference>
<dbReference type="RefSeq" id="WP_142888205.1">
    <property type="nucleotide sequence ID" value="NZ_VIKR01000001.1"/>
</dbReference>
<organism evidence="2 3">
    <name type="scientific">Aliikangiella marina</name>
    <dbReference type="NCBI Taxonomy" id="1712262"/>
    <lineage>
        <taxon>Bacteria</taxon>
        <taxon>Pseudomonadati</taxon>
        <taxon>Pseudomonadota</taxon>
        <taxon>Gammaproteobacteria</taxon>
        <taxon>Oceanospirillales</taxon>
        <taxon>Pleioneaceae</taxon>
        <taxon>Aliikangiella</taxon>
    </lineage>
</organism>
<comment type="caution">
    <text evidence="2">The sequence shown here is derived from an EMBL/GenBank/DDBJ whole genome shotgun (WGS) entry which is preliminary data.</text>
</comment>
<dbReference type="EMBL" id="VIKR01000001">
    <property type="protein sequence ID" value="TQV76845.1"/>
    <property type="molecule type" value="Genomic_DNA"/>
</dbReference>
<keyword evidence="1" id="KW-0472">Membrane</keyword>
<gene>
    <name evidence="2" type="ORF">FLL45_02495</name>
</gene>
<evidence type="ECO:0000313" key="3">
    <source>
        <dbReference type="Proteomes" id="UP000317839"/>
    </source>
</evidence>
<protein>
    <submittedName>
        <fullName evidence="2">Uncharacterized protein</fullName>
    </submittedName>
</protein>
<name>A0A545TI13_9GAMM</name>
<dbReference type="Proteomes" id="UP000317839">
    <property type="component" value="Unassembled WGS sequence"/>
</dbReference>
<feature type="transmembrane region" description="Helical" evidence="1">
    <location>
        <begin position="12"/>
        <end position="41"/>
    </location>
</feature>
<accession>A0A545TI13</accession>
<evidence type="ECO:0000313" key="2">
    <source>
        <dbReference type="EMBL" id="TQV76845.1"/>
    </source>
</evidence>
<keyword evidence="3" id="KW-1185">Reference proteome</keyword>
<keyword evidence="1" id="KW-1133">Transmembrane helix</keyword>
<evidence type="ECO:0000256" key="1">
    <source>
        <dbReference type="SAM" id="Phobius"/>
    </source>
</evidence>